<dbReference type="InterPro" id="IPR040182">
    <property type="entry name" value="ATG13"/>
</dbReference>
<dbReference type="GO" id="GO:0000423">
    <property type="term" value="P:mitophagy"/>
    <property type="evidence" value="ECO:0007669"/>
    <property type="project" value="TreeGrafter"/>
</dbReference>
<evidence type="ECO:0000256" key="2">
    <source>
        <dbReference type="ARBA" id="ARBA00011848"/>
    </source>
</evidence>
<dbReference type="Gene3D" id="6.10.140.1900">
    <property type="match status" value="1"/>
</dbReference>
<comment type="similarity">
    <text evidence="1 5">Belongs to the ATG13 family. Fungi subfamily.</text>
</comment>
<dbReference type="InterPro" id="IPR018731">
    <property type="entry name" value="Atg13_N"/>
</dbReference>
<dbReference type="GO" id="GO:0000407">
    <property type="term" value="C:phagophore assembly site"/>
    <property type="evidence" value="ECO:0007669"/>
    <property type="project" value="TreeGrafter"/>
</dbReference>
<dbReference type="GO" id="GO:1990316">
    <property type="term" value="C:Atg1/ULK1 kinase complex"/>
    <property type="evidence" value="ECO:0007669"/>
    <property type="project" value="InterPro"/>
</dbReference>
<dbReference type="AlphaFoldDB" id="A0AAF0DH68"/>
<dbReference type="GO" id="GO:0034497">
    <property type="term" value="P:protein localization to phagophore assembly site"/>
    <property type="evidence" value="ECO:0007669"/>
    <property type="project" value="TreeGrafter"/>
</dbReference>
<dbReference type="Proteomes" id="UP001219355">
    <property type="component" value="Chromosome 2"/>
</dbReference>
<feature type="compositionally biased region" description="Polar residues" evidence="6">
    <location>
        <begin position="454"/>
        <end position="463"/>
    </location>
</feature>
<evidence type="ECO:0000313" key="9">
    <source>
        <dbReference type="Proteomes" id="UP001219355"/>
    </source>
</evidence>
<feature type="compositionally biased region" description="Polar residues" evidence="6">
    <location>
        <begin position="806"/>
        <end position="818"/>
    </location>
</feature>
<gene>
    <name evidence="8" type="primary">ATG13</name>
    <name evidence="8" type="ORF">PRK78_003631</name>
</gene>
<keyword evidence="9" id="KW-1185">Reference proteome</keyword>
<feature type="region of interest" description="Disordered" evidence="6">
    <location>
        <begin position="789"/>
        <end position="898"/>
    </location>
</feature>
<proteinExistence type="inferred from homology"/>
<dbReference type="PANTHER" id="PTHR13430:SF4">
    <property type="entry name" value="AUTOPHAGY-RELATED PROTEIN 13"/>
    <property type="match status" value="1"/>
</dbReference>
<feature type="region of interest" description="Disordered" evidence="6">
    <location>
        <begin position="1"/>
        <end position="68"/>
    </location>
</feature>
<dbReference type="Pfam" id="PF10033">
    <property type="entry name" value="ATG13"/>
    <property type="match status" value="1"/>
</dbReference>
<accession>A0AAF0DH68</accession>
<feature type="compositionally biased region" description="Low complexity" evidence="6">
    <location>
        <begin position="741"/>
        <end position="752"/>
    </location>
</feature>
<feature type="compositionally biased region" description="Polar residues" evidence="6">
    <location>
        <begin position="943"/>
        <end position="958"/>
    </location>
</feature>
<evidence type="ECO:0000256" key="4">
    <source>
        <dbReference type="ARBA" id="ARBA00023006"/>
    </source>
</evidence>
<reference evidence="8" key="1">
    <citation type="submission" date="2023-03" db="EMBL/GenBank/DDBJ databases">
        <title>Emydomyces testavorans Genome Sequence.</title>
        <authorList>
            <person name="Hoyer L."/>
        </authorList>
    </citation>
    <scope>NUCLEOTIDE SEQUENCE</scope>
    <source>
        <strain evidence="8">16-2883</strain>
    </source>
</reference>
<evidence type="ECO:0000259" key="7">
    <source>
        <dbReference type="Pfam" id="PF10033"/>
    </source>
</evidence>
<dbReference type="Gene3D" id="3.30.900.10">
    <property type="entry name" value="HORMA domain"/>
    <property type="match status" value="1"/>
</dbReference>
<feature type="region of interest" description="Disordered" evidence="6">
    <location>
        <begin position="419"/>
        <end position="562"/>
    </location>
</feature>
<feature type="compositionally biased region" description="Basic and acidic residues" evidence="6">
    <location>
        <begin position="713"/>
        <end position="723"/>
    </location>
</feature>
<evidence type="ECO:0000256" key="3">
    <source>
        <dbReference type="ARBA" id="ARBA00013801"/>
    </source>
</evidence>
<evidence type="ECO:0000256" key="6">
    <source>
        <dbReference type="SAM" id="MobiDB-lite"/>
    </source>
</evidence>
<name>A0AAF0DH68_9EURO</name>
<protein>
    <recommendedName>
        <fullName evidence="3 5">Autophagy-related protein 13</fullName>
    </recommendedName>
</protein>
<sequence length="978" mass="105899">MHQHRRSSSAVASPAYPSRSNSNRPATRERDAERFGPNISRGLGIDRQMDASDQEQSIESSEKTPEQKLDQVIQNYHTKAALIILHSRVDLAPSTFHGAIRTNKWFNVEVDETDELRSPLAVWKSSNCTHTRPPPMIIEIYLDITQLTNNQSLVIIDESGKRWDVVEALATYGCLDSARNSKRGVILERWRVELGTGPNELPPELGTILPTVYKKSIVVFRSLYAYSKLLPAWKYSKRHSKVQSNPALSLKYRILKGHEEKMRPTKDTLTVPLHPGNGPVVDTYSFGVTESPAGPFSVLVTYRTNCEFRVDDSEALLSSRFMGVDEHFFRPSLPSEDNYAVPGHEPGSLPVQKRNIDRNPDFGQAYGSMSTFHQVGPTTGASPISALRAARELAVGSPSSPTLPPNSPRLNQVARVAALSGEGNHPTQRRPSISIQPFKAPPLSASPALVESPVVSQPKTSGSRVGPMDITSGANNMPPPSSTPITPGKSAQVSDCAIASSTSGSPRQAPISKYSSSFSHRRARLSSGGVSKTEEDNISSGKVSVSSSTIQPSSGTPADACVASSGSLQADEDNISDFLKMLELRKDLLSKKDINSFDKSTKRTSAALSRFQRMRDSNAVLSDSMSSSLILQQSSAFSSKQLPNVAVPVAGASLSVSSSPGKAISPHTPHVPAVPSRLSANSVIDYSHHDGPERKHRFSRESRSPPTEETANDESRFKPEESAAKGIDIPKSPREFIPSFRRSSSAAQRRSNAAIEDDFGDFLPFGMRSISLGAEERSPLSLSELVRQQDRMNSTSAANSSQQNQPETSVEQSTTNDSSSKHDPISGTSFPRQYQPRFAHARGRGSFSYSPSHTSITSSLGRGSALPNLIDTERDGYAGSGSNSGSSATPDTRRGSGHRFSFNRHLGVASNVDEEEPLLFAMSDFGVSRRSLEEGRKGGSAMGTEQQSGQSVDSNPTSRAGRESKPPTSSSARFHAWS</sequence>
<dbReference type="PANTHER" id="PTHR13430">
    <property type="match status" value="1"/>
</dbReference>
<feature type="compositionally biased region" description="Polar residues" evidence="6">
    <location>
        <begin position="483"/>
        <end position="506"/>
    </location>
</feature>
<dbReference type="EMBL" id="CP120628">
    <property type="protein sequence ID" value="WEW58163.1"/>
    <property type="molecule type" value="Genomic_DNA"/>
</dbReference>
<organism evidence="8 9">
    <name type="scientific">Emydomyces testavorans</name>
    <dbReference type="NCBI Taxonomy" id="2070801"/>
    <lineage>
        <taxon>Eukaryota</taxon>
        <taxon>Fungi</taxon>
        <taxon>Dikarya</taxon>
        <taxon>Ascomycota</taxon>
        <taxon>Pezizomycotina</taxon>
        <taxon>Eurotiomycetes</taxon>
        <taxon>Eurotiomycetidae</taxon>
        <taxon>Onygenales</taxon>
        <taxon>Nannizziopsiaceae</taxon>
        <taxon>Emydomyces</taxon>
    </lineage>
</organism>
<evidence type="ECO:0000313" key="8">
    <source>
        <dbReference type="EMBL" id="WEW58163.1"/>
    </source>
</evidence>
<evidence type="ECO:0000256" key="5">
    <source>
        <dbReference type="RuleBase" id="RU361214"/>
    </source>
</evidence>
<feature type="compositionally biased region" description="Low complexity" evidence="6">
    <location>
        <begin position="8"/>
        <end position="20"/>
    </location>
</feature>
<feature type="compositionally biased region" description="Low complexity" evidence="6">
    <location>
        <begin position="793"/>
        <end position="805"/>
    </location>
</feature>
<keyword evidence="4 5" id="KW-0072">Autophagy</keyword>
<feature type="domain" description="Autophagy-related protein 13 N-terminal" evidence="7">
    <location>
        <begin position="73"/>
        <end position="308"/>
    </location>
</feature>
<feature type="region of interest" description="Disordered" evidence="6">
    <location>
        <begin position="925"/>
        <end position="978"/>
    </location>
</feature>
<comment type="subunit">
    <text evidence="2">Interacts with ATG1 to form the ATG1-ATG13 kinase complex.</text>
</comment>
<dbReference type="GO" id="GO:0005829">
    <property type="term" value="C:cytosol"/>
    <property type="evidence" value="ECO:0007669"/>
    <property type="project" value="TreeGrafter"/>
</dbReference>
<evidence type="ECO:0000256" key="1">
    <source>
        <dbReference type="ARBA" id="ARBA00005246"/>
    </source>
</evidence>
<dbReference type="InterPro" id="IPR036570">
    <property type="entry name" value="HORMA_dom_sf"/>
</dbReference>
<dbReference type="GO" id="GO:0034727">
    <property type="term" value="P:piecemeal microautophagy of the nucleus"/>
    <property type="evidence" value="ECO:0007669"/>
    <property type="project" value="TreeGrafter"/>
</dbReference>
<feature type="compositionally biased region" description="Low complexity" evidence="6">
    <location>
        <begin position="539"/>
        <end position="554"/>
    </location>
</feature>
<feature type="compositionally biased region" description="Basic and acidic residues" evidence="6">
    <location>
        <begin position="686"/>
        <end position="703"/>
    </location>
</feature>
<feature type="region of interest" description="Disordered" evidence="6">
    <location>
        <begin position="655"/>
        <end position="752"/>
    </location>
</feature>
<feature type="compositionally biased region" description="Low complexity" evidence="6">
    <location>
        <begin position="846"/>
        <end position="859"/>
    </location>
</feature>
<feature type="compositionally biased region" description="Polar residues" evidence="6">
    <location>
        <begin position="425"/>
        <end position="435"/>
    </location>
</feature>